<evidence type="ECO:0000313" key="2">
    <source>
        <dbReference type="Proteomes" id="UP000786989"/>
    </source>
</evidence>
<name>A0A9D2UUV5_9ACTN</name>
<gene>
    <name evidence="1" type="ORF">K8U77_00265</name>
</gene>
<sequence>MRLDDVLLFSLRELAARFPRKALEKMLADFSCSRDKSIESFIRNEALEFLEELYGTTYVFLDRDSWMWGRLRVMGIFTLAIAATDFSGLSKSQMKKVFGHKRRGKAGPHRGAWLLGQFARADGVSAQTLSGKEMYYCVLDVLRGLREASSGRVLVLECAPELVPVYQSYDFKVLPPPPDASPRHLVTMYAIPEPKRSPLYAA</sequence>
<proteinExistence type="predicted"/>
<reference evidence="1" key="2">
    <citation type="submission" date="2021-09" db="EMBL/GenBank/DDBJ databases">
        <authorList>
            <person name="Gilroy R."/>
        </authorList>
    </citation>
    <scope>NUCLEOTIDE SEQUENCE</scope>
    <source>
        <strain evidence="1">ChiGjej6B6-11269</strain>
    </source>
</reference>
<reference evidence="1" key="1">
    <citation type="journal article" date="2021" name="PeerJ">
        <title>Extensive microbial diversity within the chicken gut microbiome revealed by metagenomics and culture.</title>
        <authorList>
            <person name="Gilroy R."/>
            <person name="Ravi A."/>
            <person name="Getino M."/>
            <person name="Pursley I."/>
            <person name="Horton D.L."/>
            <person name="Alikhan N.F."/>
            <person name="Baker D."/>
            <person name="Gharbi K."/>
            <person name="Hall N."/>
            <person name="Watson M."/>
            <person name="Adriaenssens E.M."/>
            <person name="Foster-Nyarko E."/>
            <person name="Jarju S."/>
            <person name="Secka A."/>
            <person name="Antonio M."/>
            <person name="Oren A."/>
            <person name="Chaudhuri R.R."/>
            <person name="La Ragione R."/>
            <person name="Hildebrand F."/>
            <person name="Pallen M.J."/>
        </authorList>
    </citation>
    <scope>NUCLEOTIDE SEQUENCE</scope>
    <source>
        <strain evidence="1">ChiGjej6B6-11269</strain>
    </source>
</reference>
<organism evidence="1 2">
    <name type="scientific">Slackia equolifaciens</name>
    <dbReference type="NCBI Taxonomy" id="498718"/>
    <lineage>
        <taxon>Bacteria</taxon>
        <taxon>Bacillati</taxon>
        <taxon>Actinomycetota</taxon>
        <taxon>Coriobacteriia</taxon>
        <taxon>Eggerthellales</taxon>
        <taxon>Eggerthellaceae</taxon>
        <taxon>Slackia</taxon>
    </lineage>
</organism>
<accession>A0A9D2UUV5</accession>
<evidence type="ECO:0000313" key="1">
    <source>
        <dbReference type="EMBL" id="HJF64539.1"/>
    </source>
</evidence>
<dbReference type="Gene3D" id="3.40.630.30">
    <property type="match status" value="1"/>
</dbReference>
<dbReference type="EMBL" id="DYWI01000004">
    <property type="protein sequence ID" value="HJF64539.1"/>
    <property type="molecule type" value="Genomic_DNA"/>
</dbReference>
<protein>
    <submittedName>
        <fullName evidence="1">Uncharacterized protein</fullName>
    </submittedName>
</protein>
<dbReference type="Proteomes" id="UP000786989">
    <property type="component" value="Unassembled WGS sequence"/>
</dbReference>
<comment type="caution">
    <text evidence="1">The sequence shown here is derived from an EMBL/GenBank/DDBJ whole genome shotgun (WGS) entry which is preliminary data.</text>
</comment>
<dbReference type="AlphaFoldDB" id="A0A9D2UUV5"/>